<dbReference type="Proteomes" id="UP000075420">
    <property type="component" value="Unassembled WGS sequence"/>
</dbReference>
<comment type="caution">
    <text evidence="1">The sequence shown here is derived from an EMBL/GenBank/DDBJ whole genome shotgun (WGS) entry which is preliminary data.</text>
</comment>
<accession>A0A150PGE5</accession>
<reference evidence="1 2" key="1">
    <citation type="submission" date="2014-02" db="EMBL/GenBank/DDBJ databases">
        <title>The small core and large imbalanced accessory genome model reveals a collaborative survival strategy of Sorangium cellulosum strains in nature.</title>
        <authorList>
            <person name="Han K."/>
            <person name="Peng R."/>
            <person name="Blom J."/>
            <person name="Li Y.-Z."/>
        </authorList>
    </citation>
    <scope>NUCLEOTIDE SEQUENCE [LARGE SCALE GENOMIC DNA]</scope>
    <source>
        <strain evidence="1 2">So0157-25</strain>
    </source>
</reference>
<proteinExistence type="predicted"/>
<protein>
    <submittedName>
        <fullName evidence="1">Uncharacterized protein</fullName>
    </submittedName>
</protein>
<sequence>MAREIRITLSQGHVDGLRVRDAEIDPATVDAWCREAASIRIPLVDISTPPCADGAVYTLSSGVGAAANVIWYGDGPREWSELTTWARSVMKRLHDRTSPEEPLNLEG</sequence>
<evidence type="ECO:0000313" key="1">
    <source>
        <dbReference type="EMBL" id="KYF54578.1"/>
    </source>
</evidence>
<dbReference type="EMBL" id="JELY01001792">
    <property type="protein sequence ID" value="KYF54578.1"/>
    <property type="molecule type" value="Genomic_DNA"/>
</dbReference>
<organism evidence="1 2">
    <name type="scientific">Sorangium cellulosum</name>
    <name type="common">Polyangium cellulosum</name>
    <dbReference type="NCBI Taxonomy" id="56"/>
    <lineage>
        <taxon>Bacteria</taxon>
        <taxon>Pseudomonadati</taxon>
        <taxon>Myxococcota</taxon>
        <taxon>Polyangia</taxon>
        <taxon>Polyangiales</taxon>
        <taxon>Polyangiaceae</taxon>
        <taxon>Sorangium</taxon>
    </lineage>
</organism>
<evidence type="ECO:0000313" key="2">
    <source>
        <dbReference type="Proteomes" id="UP000075420"/>
    </source>
</evidence>
<dbReference type="AlphaFoldDB" id="A0A150PGE5"/>
<name>A0A150PGE5_SORCE</name>
<gene>
    <name evidence="1" type="ORF">BE08_38720</name>
</gene>